<evidence type="ECO:0008006" key="7">
    <source>
        <dbReference type="Google" id="ProtNLM"/>
    </source>
</evidence>
<protein>
    <recommendedName>
        <fullName evidence="7">Mce-associated membrane protein</fullName>
    </recommendedName>
</protein>
<sequence>MSSEDAAKSTDAAAEKPDLAKKADPTIKGAAPTPETDAPTVKVTGTEPTVKAAVVADAPAAAAPVAPPAVAGRGKSSSTGWIAAAVAGVVAIGAITAGVVFFIQDHNRGERLDAVTNSTAAACAFGNTVSTYDHQKDLDKYFENVLAGATGSFAKEFGDAQAALKDAMKSAQVKSWAEDVQCGFVNGSTDSAKVLLSMTQYRTNFTQTTPDRQQMIVEADMELRDGKWLVSKLDSPLLKGAPSGAAPTTQVPPTPAPAPAPR</sequence>
<reference evidence="5" key="2">
    <citation type="submission" date="2020-09" db="EMBL/GenBank/DDBJ databases">
        <authorList>
            <person name="Sun Q."/>
            <person name="Zhou Y."/>
        </authorList>
    </citation>
    <scope>NUCLEOTIDE SEQUENCE</scope>
    <source>
        <strain evidence="5">CGMCC 4.7278</strain>
    </source>
</reference>
<dbReference type="PANTHER" id="PTHR37042:SF4">
    <property type="entry name" value="OUTER MEMBRANE PROTEIN RV1973"/>
    <property type="match status" value="1"/>
</dbReference>
<feature type="compositionally biased region" description="Pro residues" evidence="3">
    <location>
        <begin position="250"/>
        <end position="262"/>
    </location>
</feature>
<proteinExistence type="predicted"/>
<evidence type="ECO:0000256" key="4">
    <source>
        <dbReference type="SAM" id="Phobius"/>
    </source>
</evidence>
<dbReference type="GO" id="GO:0016020">
    <property type="term" value="C:membrane"/>
    <property type="evidence" value="ECO:0007669"/>
    <property type="project" value="UniProtKB-SubCell"/>
</dbReference>
<dbReference type="AlphaFoldDB" id="A0A917QJP7"/>
<name>A0A917QJP7_9NOCA</name>
<keyword evidence="4" id="KW-0812">Transmembrane</keyword>
<feature type="region of interest" description="Disordered" evidence="3">
    <location>
        <begin position="1"/>
        <end position="42"/>
    </location>
</feature>
<comment type="subcellular location">
    <subcellularLocation>
        <location evidence="1">Membrane</location>
    </subcellularLocation>
</comment>
<feature type="compositionally biased region" description="Basic and acidic residues" evidence="3">
    <location>
        <begin position="1"/>
        <end position="25"/>
    </location>
</feature>
<gene>
    <name evidence="5" type="ORF">GCM10011591_27590</name>
</gene>
<comment type="caution">
    <text evidence="5">The sequence shown here is derived from an EMBL/GenBank/DDBJ whole genome shotgun (WGS) entry which is preliminary data.</text>
</comment>
<evidence type="ECO:0000256" key="1">
    <source>
        <dbReference type="ARBA" id="ARBA00004370"/>
    </source>
</evidence>
<keyword evidence="2 4" id="KW-0472">Membrane</keyword>
<evidence type="ECO:0000313" key="6">
    <source>
        <dbReference type="Proteomes" id="UP000612956"/>
    </source>
</evidence>
<evidence type="ECO:0000313" key="5">
    <source>
        <dbReference type="EMBL" id="GGK54288.1"/>
    </source>
</evidence>
<dbReference type="EMBL" id="BMMW01000002">
    <property type="protein sequence ID" value="GGK54288.1"/>
    <property type="molecule type" value="Genomic_DNA"/>
</dbReference>
<dbReference type="PANTHER" id="PTHR37042">
    <property type="entry name" value="OUTER MEMBRANE PROTEIN RV1973"/>
    <property type="match status" value="1"/>
</dbReference>
<evidence type="ECO:0000256" key="2">
    <source>
        <dbReference type="ARBA" id="ARBA00023136"/>
    </source>
</evidence>
<feature type="region of interest" description="Disordered" evidence="3">
    <location>
        <begin position="239"/>
        <end position="262"/>
    </location>
</feature>
<dbReference type="RefSeq" id="WP_188829276.1">
    <property type="nucleotide sequence ID" value="NZ_BMMW01000002.1"/>
</dbReference>
<keyword evidence="6" id="KW-1185">Reference proteome</keyword>
<evidence type="ECO:0000256" key="3">
    <source>
        <dbReference type="SAM" id="MobiDB-lite"/>
    </source>
</evidence>
<dbReference type="Proteomes" id="UP000612956">
    <property type="component" value="Unassembled WGS sequence"/>
</dbReference>
<reference evidence="5" key="1">
    <citation type="journal article" date="2014" name="Int. J. Syst. Evol. Microbiol.">
        <title>Complete genome sequence of Corynebacterium casei LMG S-19264T (=DSM 44701T), isolated from a smear-ripened cheese.</title>
        <authorList>
            <consortium name="US DOE Joint Genome Institute (JGI-PGF)"/>
            <person name="Walter F."/>
            <person name="Albersmeier A."/>
            <person name="Kalinowski J."/>
            <person name="Ruckert C."/>
        </authorList>
    </citation>
    <scope>NUCLEOTIDE SEQUENCE</scope>
    <source>
        <strain evidence="5">CGMCC 4.7278</strain>
    </source>
</reference>
<keyword evidence="4" id="KW-1133">Transmembrane helix</keyword>
<feature type="transmembrane region" description="Helical" evidence="4">
    <location>
        <begin position="81"/>
        <end position="103"/>
    </location>
</feature>
<organism evidence="5 6">
    <name type="scientific">Nocardia camponoti</name>
    <dbReference type="NCBI Taxonomy" id="1616106"/>
    <lineage>
        <taxon>Bacteria</taxon>
        <taxon>Bacillati</taxon>
        <taxon>Actinomycetota</taxon>
        <taxon>Actinomycetes</taxon>
        <taxon>Mycobacteriales</taxon>
        <taxon>Nocardiaceae</taxon>
        <taxon>Nocardia</taxon>
    </lineage>
</organism>
<accession>A0A917QJP7</accession>